<evidence type="ECO:0000313" key="3">
    <source>
        <dbReference type="Proteomes" id="UP000823636"/>
    </source>
</evidence>
<organism evidence="2 3">
    <name type="scientific">Candidatus Caccoplasma merdipullorum</name>
    <dbReference type="NCBI Taxonomy" id="2840718"/>
    <lineage>
        <taxon>Bacteria</taxon>
        <taxon>Pseudomonadati</taxon>
        <taxon>Bacteroidota</taxon>
        <taxon>Bacteroidia</taxon>
        <taxon>Bacteroidales</taxon>
        <taxon>Bacteroidaceae</taxon>
        <taxon>Bacteroidaceae incertae sedis</taxon>
        <taxon>Candidatus Caccoplasma</taxon>
    </lineage>
</organism>
<dbReference type="EMBL" id="JADIMW010000014">
    <property type="protein sequence ID" value="MBO8437555.1"/>
    <property type="molecule type" value="Genomic_DNA"/>
</dbReference>
<evidence type="ECO:0008006" key="4">
    <source>
        <dbReference type="Google" id="ProtNLM"/>
    </source>
</evidence>
<keyword evidence="1" id="KW-1133">Transmembrane helix</keyword>
<proteinExistence type="predicted"/>
<feature type="transmembrane region" description="Helical" evidence="1">
    <location>
        <begin position="69"/>
        <end position="88"/>
    </location>
</feature>
<dbReference type="Proteomes" id="UP000823636">
    <property type="component" value="Unassembled WGS sequence"/>
</dbReference>
<dbReference type="AlphaFoldDB" id="A0A9D9H3A1"/>
<accession>A0A9D9H3A1</accession>
<evidence type="ECO:0000256" key="1">
    <source>
        <dbReference type="SAM" id="Phobius"/>
    </source>
</evidence>
<keyword evidence="1" id="KW-0472">Membrane</keyword>
<comment type="caution">
    <text evidence="2">The sequence shown here is derived from an EMBL/GenBank/DDBJ whole genome shotgun (WGS) entry which is preliminary data.</text>
</comment>
<name>A0A9D9H3A1_9BACT</name>
<reference evidence="2" key="1">
    <citation type="submission" date="2020-10" db="EMBL/GenBank/DDBJ databases">
        <authorList>
            <person name="Gilroy R."/>
        </authorList>
    </citation>
    <scope>NUCLEOTIDE SEQUENCE</scope>
    <source>
        <strain evidence="2">G3-4614</strain>
    </source>
</reference>
<reference evidence="2" key="2">
    <citation type="journal article" date="2021" name="PeerJ">
        <title>Extensive microbial diversity within the chicken gut microbiome revealed by metagenomics and culture.</title>
        <authorList>
            <person name="Gilroy R."/>
            <person name="Ravi A."/>
            <person name="Getino M."/>
            <person name="Pursley I."/>
            <person name="Horton D.L."/>
            <person name="Alikhan N.F."/>
            <person name="Baker D."/>
            <person name="Gharbi K."/>
            <person name="Hall N."/>
            <person name="Watson M."/>
            <person name="Adriaenssens E.M."/>
            <person name="Foster-Nyarko E."/>
            <person name="Jarju S."/>
            <person name="Secka A."/>
            <person name="Antonio M."/>
            <person name="Oren A."/>
            <person name="Chaudhuri R.R."/>
            <person name="La Ragione R."/>
            <person name="Hildebrand F."/>
            <person name="Pallen M.J."/>
        </authorList>
    </citation>
    <scope>NUCLEOTIDE SEQUENCE</scope>
    <source>
        <strain evidence="2">G3-4614</strain>
    </source>
</reference>
<evidence type="ECO:0000313" key="2">
    <source>
        <dbReference type="EMBL" id="MBO8437555.1"/>
    </source>
</evidence>
<keyword evidence="1" id="KW-0812">Transmembrane</keyword>
<sequence length="107" mass="11902">MIKTDYMTEIKEYLLLRKELFTIEAATKATRFAAAVILILTGIISAMGVVLLLTIAGAYALEPYTGKPIALSIGAAAYMLVWVIVYLFRRKLILDPLASFIYKVLKN</sequence>
<gene>
    <name evidence="2" type="ORF">IAC54_01480</name>
</gene>
<feature type="transmembrane region" description="Helical" evidence="1">
    <location>
        <begin position="32"/>
        <end position="57"/>
    </location>
</feature>
<protein>
    <recommendedName>
        <fullName evidence="4">Phage holin family protein</fullName>
    </recommendedName>
</protein>